<name>A0A6C0JYC6_9ZZZZ</name>
<feature type="transmembrane region" description="Helical" evidence="1">
    <location>
        <begin position="39"/>
        <end position="56"/>
    </location>
</feature>
<keyword evidence="1" id="KW-0812">Transmembrane</keyword>
<protein>
    <submittedName>
        <fullName evidence="2">Uncharacterized protein</fullName>
    </submittedName>
</protein>
<dbReference type="AlphaFoldDB" id="A0A6C0JYC6"/>
<keyword evidence="1" id="KW-1133">Transmembrane helix</keyword>
<sequence>MRLFINNLNNESNKLLTMKNKLQAPLSNGEMFYPEQAVVIWRLSFLIFFTAMHAYYRKHYDMAAISGTIFLTSVNHWRKPVYNSLRRKVDVTCVINGVIYHIIRANHTKSKEVYFTVLIFSLFFFFLGKYFDIKRHLWSSIYSHATFHLMGNIANNILYSGYLIPIGFIKE</sequence>
<reference evidence="2" key="1">
    <citation type="journal article" date="2020" name="Nature">
        <title>Giant virus diversity and host interactions through global metagenomics.</title>
        <authorList>
            <person name="Schulz F."/>
            <person name="Roux S."/>
            <person name="Paez-Espino D."/>
            <person name="Jungbluth S."/>
            <person name="Walsh D.A."/>
            <person name="Denef V.J."/>
            <person name="McMahon K.D."/>
            <person name="Konstantinidis K.T."/>
            <person name="Eloe-Fadrosh E.A."/>
            <person name="Kyrpides N.C."/>
            <person name="Woyke T."/>
        </authorList>
    </citation>
    <scope>NUCLEOTIDE SEQUENCE</scope>
    <source>
        <strain evidence="2">GVMAG-S-1101165-83</strain>
    </source>
</reference>
<feature type="transmembrane region" description="Helical" evidence="1">
    <location>
        <begin position="151"/>
        <end position="169"/>
    </location>
</feature>
<organism evidence="2">
    <name type="scientific">viral metagenome</name>
    <dbReference type="NCBI Taxonomy" id="1070528"/>
    <lineage>
        <taxon>unclassified sequences</taxon>
        <taxon>metagenomes</taxon>
        <taxon>organismal metagenomes</taxon>
    </lineage>
</organism>
<keyword evidence="1" id="KW-0472">Membrane</keyword>
<proteinExistence type="predicted"/>
<dbReference type="EMBL" id="MN740771">
    <property type="protein sequence ID" value="QHU10775.1"/>
    <property type="molecule type" value="Genomic_DNA"/>
</dbReference>
<feature type="transmembrane region" description="Helical" evidence="1">
    <location>
        <begin position="113"/>
        <end position="131"/>
    </location>
</feature>
<evidence type="ECO:0000313" key="2">
    <source>
        <dbReference type="EMBL" id="QHU10775.1"/>
    </source>
</evidence>
<evidence type="ECO:0000256" key="1">
    <source>
        <dbReference type="SAM" id="Phobius"/>
    </source>
</evidence>
<accession>A0A6C0JYC6</accession>